<protein>
    <recommendedName>
        <fullName evidence="5">Lipoprotein</fullName>
    </recommendedName>
</protein>
<dbReference type="RefSeq" id="WP_212009726.1">
    <property type="nucleotide sequence ID" value="NZ_JAAFYZ010000042.1"/>
</dbReference>
<evidence type="ECO:0000313" key="3">
    <source>
        <dbReference type="EMBL" id="MBS2548151.1"/>
    </source>
</evidence>
<keyword evidence="2" id="KW-0732">Signal</keyword>
<evidence type="ECO:0000256" key="1">
    <source>
        <dbReference type="SAM" id="MobiDB-lite"/>
    </source>
</evidence>
<feature type="signal peptide" evidence="2">
    <location>
        <begin position="1"/>
        <end position="24"/>
    </location>
</feature>
<name>A0ABS5KQ48_9ACTN</name>
<accession>A0ABS5KQ48</accession>
<reference evidence="3 4" key="1">
    <citation type="submission" date="2020-02" db="EMBL/GenBank/DDBJ databases">
        <title>Acidophilic actinobacteria isolated from forest soil.</title>
        <authorList>
            <person name="Golinska P."/>
        </authorList>
    </citation>
    <scope>NUCLEOTIDE SEQUENCE [LARGE SCALE GENOMIC DNA]</scope>
    <source>
        <strain evidence="3 4">NL8</strain>
    </source>
</reference>
<comment type="caution">
    <text evidence="3">The sequence shown here is derived from an EMBL/GenBank/DDBJ whole genome shotgun (WGS) entry which is preliminary data.</text>
</comment>
<proteinExistence type="predicted"/>
<dbReference type="EMBL" id="JAAFYZ010000042">
    <property type="protein sequence ID" value="MBS2548151.1"/>
    <property type="molecule type" value="Genomic_DNA"/>
</dbReference>
<dbReference type="Proteomes" id="UP000730482">
    <property type="component" value="Unassembled WGS sequence"/>
</dbReference>
<gene>
    <name evidence="3" type="ORF">KGQ19_14885</name>
</gene>
<evidence type="ECO:0000313" key="4">
    <source>
        <dbReference type="Proteomes" id="UP000730482"/>
    </source>
</evidence>
<feature type="compositionally biased region" description="Low complexity" evidence="1">
    <location>
        <begin position="61"/>
        <end position="78"/>
    </location>
</feature>
<keyword evidence="4" id="KW-1185">Reference proteome</keyword>
<evidence type="ECO:0008006" key="5">
    <source>
        <dbReference type="Google" id="ProtNLM"/>
    </source>
</evidence>
<feature type="region of interest" description="Disordered" evidence="1">
    <location>
        <begin position="34"/>
        <end position="78"/>
    </location>
</feature>
<feature type="region of interest" description="Disordered" evidence="1">
    <location>
        <begin position="91"/>
        <end position="117"/>
    </location>
</feature>
<organism evidence="3 4">
    <name type="scientific">Catenulispora pinistramenti</name>
    <dbReference type="NCBI Taxonomy" id="2705254"/>
    <lineage>
        <taxon>Bacteria</taxon>
        <taxon>Bacillati</taxon>
        <taxon>Actinomycetota</taxon>
        <taxon>Actinomycetes</taxon>
        <taxon>Catenulisporales</taxon>
        <taxon>Catenulisporaceae</taxon>
        <taxon>Catenulispora</taxon>
    </lineage>
</organism>
<evidence type="ECO:0000256" key="2">
    <source>
        <dbReference type="SAM" id="SignalP"/>
    </source>
</evidence>
<sequence>MSAHGQTKVSGLTSFTLGAGLALAASVTATASCASGGSGASGTSGASSAPGQGGANGHSGATVSAPADSTTTAAASAPDITVQRTGGFAGAKDTVDLAPHGSWTATDKSGARRTGELTPDQATRITTLAADPRLTAEAARSRPPTRCRDAYSYVLTVGAVRVAFVDCPADPDQPAASLTLTKQVLRFTIQPAR</sequence>
<feature type="chain" id="PRO_5046700260" description="Lipoprotein" evidence="2">
    <location>
        <begin position="25"/>
        <end position="193"/>
    </location>
</feature>